<dbReference type="OrthoDB" id="9783370at2"/>
<gene>
    <name evidence="2" type="ordered locus">RB9463</name>
</gene>
<name>Q7ULJ6_RHOBA</name>
<sequence>MCHFPPPNERSAAANDDVWRARSSLFRERQRNPAALMGVFRRAFVRADASTWLFVYPPVRSSPQCKPAMTQSSGTTPSGNVDSQLDNLINRIHALSGDKAGSDPSGTAKPRPSGNPPAAGQATAPAAASNLAPGTTPANTPQPANVPQPNAATTGRPPAGAPPQRPANPAGPPAAPPNRTQGQNAPSQNRPAPARPRPPQPAGYQPNRDEPWRPAEPESMQAGHINETLVESIIFRFILNAGEVEGRRIADQVQLPFRLIEPILERLKMDQSVAYKSATATNDYVYVLTESGRAIARNHLHDSTYHGSCPVRLPDYIESVKLQTIEGQYPKREDLQRAFSDLLINPKMLHRLGPAVASGRGMFLFGFPGNGKTSIAERVTGAFGKYIWIPRAVDIDGDILRVFDPMNHEAVMPESSGGLLNSGSFDKRWVRIKRPTIVAGGELTMEMLEVLNNTTSNISEAPLQMKSNCGTLVIDDFGRQKMSVDQLLNRWIIPLEKRYDFLNMASGKKIQVPFDQLVIFSTNLEPKDLVDDAFLRRIPYKIEVENPPEADFRKLFEIMCKVTKIPYNAEAVDYLVKTHYLPVDRPFRNCQPRDLLLQVRNYCLYNNLEVELKKEYFDFACDNYFSVM</sequence>
<dbReference type="Gene3D" id="3.40.50.300">
    <property type="entry name" value="P-loop containing nucleotide triphosphate hydrolases"/>
    <property type="match status" value="1"/>
</dbReference>
<reference evidence="2 3" key="1">
    <citation type="journal article" date="2003" name="Proc. Natl. Acad. Sci. U.S.A.">
        <title>Complete genome sequence of the marine planctomycete Pirellula sp. strain 1.</title>
        <authorList>
            <person name="Gloeckner F.O."/>
            <person name="Kube M."/>
            <person name="Bauer M."/>
            <person name="Teeling H."/>
            <person name="Lombardot T."/>
            <person name="Ludwig W."/>
            <person name="Gade D."/>
            <person name="Beck A."/>
            <person name="Borzym K."/>
            <person name="Heitmann K."/>
            <person name="Rabus R."/>
            <person name="Schlesner H."/>
            <person name="Amann R."/>
            <person name="Reinhardt R."/>
        </authorList>
    </citation>
    <scope>NUCLEOTIDE SEQUENCE [LARGE SCALE GENOMIC DNA]</scope>
    <source>
        <strain evidence="3">DSM 10527 / NCIMB 13988 / SH1</strain>
    </source>
</reference>
<feature type="compositionally biased region" description="Pro residues" evidence="1">
    <location>
        <begin position="159"/>
        <end position="176"/>
    </location>
</feature>
<proteinExistence type="predicted"/>
<dbReference type="STRING" id="243090.RB9463"/>
<dbReference type="EnsemblBacteria" id="CAD76281">
    <property type="protein sequence ID" value="CAD76281"/>
    <property type="gene ID" value="RB9463"/>
</dbReference>
<evidence type="ECO:0008006" key="4">
    <source>
        <dbReference type="Google" id="ProtNLM"/>
    </source>
</evidence>
<feature type="compositionally biased region" description="Low complexity" evidence="1">
    <location>
        <begin position="116"/>
        <end position="158"/>
    </location>
</feature>
<feature type="region of interest" description="Disordered" evidence="1">
    <location>
        <begin position="96"/>
        <end position="217"/>
    </location>
</feature>
<dbReference type="InParanoid" id="Q7ULJ6"/>
<dbReference type="InterPro" id="IPR027417">
    <property type="entry name" value="P-loop_NTPase"/>
</dbReference>
<feature type="compositionally biased region" description="Low complexity" evidence="1">
    <location>
        <begin position="177"/>
        <end position="192"/>
    </location>
</feature>
<feature type="region of interest" description="Disordered" evidence="1">
    <location>
        <begin position="60"/>
        <end position="83"/>
    </location>
</feature>
<dbReference type="HOGENOM" id="CLU_029703_0_0_0"/>
<dbReference type="EMBL" id="BX294149">
    <property type="protein sequence ID" value="CAD76281.1"/>
    <property type="molecule type" value="Genomic_DNA"/>
</dbReference>
<evidence type="ECO:0000256" key="1">
    <source>
        <dbReference type="SAM" id="MobiDB-lite"/>
    </source>
</evidence>
<evidence type="ECO:0000313" key="2">
    <source>
        <dbReference type="EMBL" id="CAD76281.1"/>
    </source>
</evidence>
<organism evidence="2 3">
    <name type="scientific">Rhodopirellula baltica (strain DSM 10527 / NCIMB 13988 / SH1)</name>
    <dbReference type="NCBI Taxonomy" id="243090"/>
    <lineage>
        <taxon>Bacteria</taxon>
        <taxon>Pseudomonadati</taxon>
        <taxon>Planctomycetota</taxon>
        <taxon>Planctomycetia</taxon>
        <taxon>Pirellulales</taxon>
        <taxon>Pirellulaceae</taxon>
        <taxon>Rhodopirellula</taxon>
    </lineage>
</organism>
<dbReference type="PATRIC" id="fig|243090.15.peg.4531"/>
<dbReference type="KEGG" id="rba:RB9463"/>
<dbReference type="Proteomes" id="UP000001025">
    <property type="component" value="Chromosome"/>
</dbReference>
<protein>
    <recommendedName>
        <fullName evidence="4">AAA+ ATPase domain-containing protein</fullName>
    </recommendedName>
</protein>
<feature type="compositionally biased region" description="Basic and acidic residues" evidence="1">
    <location>
        <begin position="207"/>
        <end position="216"/>
    </location>
</feature>
<dbReference type="AlphaFoldDB" id="Q7ULJ6"/>
<feature type="compositionally biased region" description="Polar residues" evidence="1">
    <location>
        <begin position="61"/>
        <end position="83"/>
    </location>
</feature>
<dbReference type="eggNOG" id="COG0464">
    <property type="taxonomic scope" value="Bacteria"/>
</dbReference>
<dbReference type="SUPFAM" id="SSF52540">
    <property type="entry name" value="P-loop containing nucleoside triphosphate hydrolases"/>
    <property type="match status" value="1"/>
</dbReference>
<evidence type="ECO:0000313" key="3">
    <source>
        <dbReference type="Proteomes" id="UP000001025"/>
    </source>
</evidence>
<accession>Q7ULJ6</accession>
<keyword evidence="3" id="KW-1185">Reference proteome</keyword>